<evidence type="ECO:0000256" key="7">
    <source>
        <dbReference type="SAM" id="MobiDB-lite"/>
    </source>
</evidence>
<organism evidence="10 11">
    <name type="scientific">Patiria miniata</name>
    <name type="common">Bat star</name>
    <name type="synonym">Asterina miniata</name>
    <dbReference type="NCBI Taxonomy" id="46514"/>
    <lineage>
        <taxon>Eukaryota</taxon>
        <taxon>Metazoa</taxon>
        <taxon>Echinodermata</taxon>
        <taxon>Eleutherozoa</taxon>
        <taxon>Asterozoa</taxon>
        <taxon>Asteroidea</taxon>
        <taxon>Valvatacea</taxon>
        <taxon>Valvatida</taxon>
        <taxon>Asterinidae</taxon>
        <taxon>Patiria</taxon>
    </lineage>
</organism>
<keyword evidence="4 8" id="KW-0812">Transmembrane</keyword>
<keyword evidence="11" id="KW-1185">Reference proteome</keyword>
<evidence type="ECO:0000256" key="8">
    <source>
        <dbReference type="SAM" id="Phobius"/>
    </source>
</evidence>
<dbReference type="PANTHER" id="PTHR34093">
    <property type="entry name" value="CHLORIDE CHANNEL CLIC-LIKE PROTEIN 1"/>
    <property type="match status" value="1"/>
</dbReference>
<dbReference type="PANTHER" id="PTHR34093:SF1">
    <property type="entry name" value="CHLORIDE CHANNEL CLIC-LIKE PROTEIN 1"/>
    <property type="match status" value="1"/>
</dbReference>
<protein>
    <recommendedName>
        <fullName evidence="3">Chloride channel CLIC-like protein 1</fullName>
    </recommendedName>
</protein>
<evidence type="ECO:0000313" key="11">
    <source>
        <dbReference type="Proteomes" id="UP000887568"/>
    </source>
</evidence>
<feature type="compositionally biased region" description="Low complexity" evidence="7">
    <location>
        <begin position="687"/>
        <end position="700"/>
    </location>
</feature>
<feature type="compositionally biased region" description="Basic and acidic residues" evidence="7">
    <location>
        <begin position="590"/>
        <end position="601"/>
    </location>
</feature>
<feature type="compositionally biased region" description="Polar residues" evidence="7">
    <location>
        <begin position="489"/>
        <end position="498"/>
    </location>
</feature>
<evidence type="ECO:0000256" key="9">
    <source>
        <dbReference type="SAM" id="SignalP"/>
    </source>
</evidence>
<dbReference type="Pfam" id="PF05934">
    <property type="entry name" value="MCLC"/>
    <property type="match status" value="1"/>
</dbReference>
<dbReference type="OMA" id="CKLEQMF"/>
<dbReference type="GO" id="GO:0016020">
    <property type="term" value="C:membrane"/>
    <property type="evidence" value="ECO:0007669"/>
    <property type="project" value="UniProtKB-SubCell"/>
</dbReference>
<dbReference type="OrthoDB" id="10037397at2759"/>
<sequence length="789" mass="88374">MAFVEQMLLGLLIILVGMATASVSIGDPLQDNDDFLWEETPSRDVVDHTDMLNFDPSTRTMRNKSPKNEKKYSALIEECRTDLIQCRQNLADFHEKTLIDAMYDKNEAHDKVGSCKKELTTCQEDLADCKLGYNINMPAPADESLESPCKLEQMFFRRFAKRFINLLIAESTDDKDSPLEAEIRVELGTYSWSKLRQFVQQKGKVKLVDAHDLMDDMLVSARHDNMTDKPGWLERMTGMDPTNIKFYVLLFLLSVIVIVFESKTQATWWQQLSAVFVVLFLISVGWNWIYLYKKELAHKISNMQKDREMPAHCTPDKMTWWDSIKEVFRKQLTFQEDACDVYHENILVDPIYEVPPTRAISHTVSVMFMEPLKPLGKHIADFNRELFRDLPYFAWIPAFLTVPVIVVTICIAMYYCPCLGRRRKDVAAQERVRQLEDQLRERDAIDRRRERLQELEYPRKVGYQVAQPAPMPALNPYMDGGHLQDIPQAQHQRHQYPNQPLAAEEPPARVRRRPRGSSESDVLQQRQPRQALNLGAHGALSAPYHGDVSGGDDSSDDADDLRGQRPRGLHLDGVQGRRVSPSRVGVSRAASDERLRSKRTEIQGLPVECPNSELDSMEERSNSRKAAKTQGPSEASQKASEYRTAAKGGSCQGEGLSADKGMVGGMEPEEEAKVRKEKPKSGEVADTVSASITPSSSTDSEPFVTSAPGLDSPSSVSVIEGDSSPASGGSVDGDTHLQGLGMSLSGSIDIIEPLGPLGGGGEGDRSEDGQESDEFEVLSREQCQAEDME</sequence>
<feature type="chain" id="PRO_5037102499" description="Chloride channel CLIC-like protein 1" evidence="9">
    <location>
        <begin position="22"/>
        <end position="789"/>
    </location>
</feature>
<evidence type="ECO:0000256" key="5">
    <source>
        <dbReference type="ARBA" id="ARBA00022989"/>
    </source>
</evidence>
<feature type="region of interest" description="Disordered" evidence="7">
    <location>
        <begin position="489"/>
        <end position="527"/>
    </location>
</feature>
<keyword evidence="5 8" id="KW-1133">Transmembrane helix</keyword>
<feature type="transmembrane region" description="Helical" evidence="8">
    <location>
        <begin position="244"/>
        <end position="260"/>
    </location>
</feature>
<dbReference type="GeneID" id="119738262"/>
<feature type="region of interest" description="Disordered" evidence="7">
    <location>
        <begin position="539"/>
        <end position="789"/>
    </location>
</feature>
<reference evidence="10" key="1">
    <citation type="submission" date="2022-11" db="UniProtKB">
        <authorList>
            <consortium name="EnsemblMetazoa"/>
        </authorList>
    </citation>
    <scope>IDENTIFICATION</scope>
</reference>
<comment type="similarity">
    <text evidence="2">Belongs to the chloride channel MCLC family.</text>
</comment>
<dbReference type="GO" id="GO:0005783">
    <property type="term" value="C:endoplasmic reticulum"/>
    <property type="evidence" value="ECO:0007669"/>
    <property type="project" value="TreeGrafter"/>
</dbReference>
<dbReference type="GO" id="GO:0005254">
    <property type="term" value="F:chloride channel activity"/>
    <property type="evidence" value="ECO:0007669"/>
    <property type="project" value="TreeGrafter"/>
</dbReference>
<name>A0A914AZC2_PATMI</name>
<dbReference type="RefSeq" id="XP_038069018.1">
    <property type="nucleotide sequence ID" value="XM_038213090.1"/>
</dbReference>
<evidence type="ECO:0000313" key="10">
    <source>
        <dbReference type="EnsemblMetazoa" id="XP_038069018.1"/>
    </source>
</evidence>
<accession>A0A914AZC2</accession>
<feature type="compositionally biased region" description="Low complexity" evidence="7">
    <location>
        <begin position="573"/>
        <end position="589"/>
    </location>
</feature>
<dbReference type="EnsemblMetazoa" id="XM_038213090.1">
    <property type="protein sequence ID" value="XP_038069018.1"/>
    <property type="gene ID" value="LOC119738262"/>
</dbReference>
<evidence type="ECO:0000256" key="1">
    <source>
        <dbReference type="ARBA" id="ARBA00004141"/>
    </source>
</evidence>
<evidence type="ECO:0000256" key="6">
    <source>
        <dbReference type="ARBA" id="ARBA00023136"/>
    </source>
</evidence>
<evidence type="ECO:0000256" key="3">
    <source>
        <dbReference type="ARBA" id="ARBA00015571"/>
    </source>
</evidence>
<feature type="transmembrane region" description="Helical" evidence="8">
    <location>
        <begin position="392"/>
        <end position="415"/>
    </location>
</feature>
<feature type="signal peptide" evidence="9">
    <location>
        <begin position="1"/>
        <end position="21"/>
    </location>
</feature>
<proteinExistence type="inferred from homology"/>
<keyword evidence="6 8" id="KW-0472">Membrane</keyword>
<dbReference type="InterPro" id="IPR009231">
    <property type="entry name" value="Chloride_chnl_CLIC-like"/>
</dbReference>
<dbReference type="Proteomes" id="UP000887568">
    <property type="component" value="Unplaced"/>
</dbReference>
<dbReference type="AlphaFoldDB" id="A0A914AZC2"/>
<feature type="transmembrane region" description="Helical" evidence="8">
    <location>
        <begin position="272"/>
        <end position="291"/>
    </location>
</feature>
<evidence type="ECO:0000256" key="4">
    <source>
        <dbReference type="ARBA" id="ARBA00022692"/>
    </source>
</evidence>
<evidence type="ECO:0000256" key="2">
    <source>
        <dbReference type="ARBA" id="ARBA00005944"/>
    </source>
</evidence>
<comment type="subcellular location">
    <subcellularLocation>
        <location evidence="1">Membrane</location>
        <topology evidence="1">Multi-pass membrane protein</topology>
    </subcellularLocation>
</comment>
<feature type="compositionally biased region" description="Basic and acidic residues" evidence="7">
    <location>
        <begin position="671"/>
        <end position="683"/>
    </location>
</feature>
<feature type="compositionally biased region" description="Polar residues" evidence="7">
    <location>
        <begin position="630"/>
        <end position="639"/>
    </location>
</feature>
<keyword evidence="9" id="KW-0732">Signal</keyword>